<dbReference type="FunFam" id="3.40.50.620:FF:000021">
    <property type="entry name" value="Riboflavin biosynthesis protein"/>
    <property type="match status" value="1"/>
</dbReference>
<dbReference type="GO" id="GO:0008531">
    <property type="term" value="F:riboflavin kinase activity"/>
    <property type="evidence" value="ECO:0007669"/>
    <property type="project" value="TreeGrafter"/>
</dbReference>
<protein>
    <recommendedName>
        <fullName evidence="3">FAD synthase</fullName>
        <ecNumber evidence="3">2.7.7.2</ecNumber>
    </recommendedName>
</protein>
<dbReference type="InterPro" id="IPR023468">
    <property type="entry name" value="Riboflavin_kinase"/>
</dbReference>
<reference evidence="13 14" key="1">
    <citation type="submission" date="2018-05" db="EMBL/GenBank/DDBJ databases">
        <title>Genomic Encyclopedia of Type Strains, Phase IV (KMG-IV): sequencing the most valuable type-strain genomes for metagenomic binning, comparative biology and taxonomic classification.</title>
        <authorList>
            <person name="Goeker M."/>
        </authorList>
    </citation>
    <scope>NUCLEOTIDE SEQUENCE [LARGE SCALE GENOMIC DNA]</scope>
    <source>
        <strain evidence="13 14">DSM 28556</strain>
    </source>
</reference>
<dbReference type="EC" id="2.7.7.2" evidence="3"/>
<keyword evidence="14" id="KW-1185">Reference proteome</keyword>
<evidence type="ECO:0000256" key="11">
    <source>
        <dbReference type="ARBA" id="ARBA00049494"/>
    </source>
</evidence>
<comment type="similarity">
    <text evidence="2">Belongs to the RibF family.</text>
</comment>
<evidence type="ECO:0000256" key="8">
    <source>
        <dbReference type="ARBA" id="ARBA00022741"/>
    </source>
</evidence>
<evidence type="ECO:0000313" key="13">
    <source>
        <dbReference type="EMBL" id="PXW83428.1"/>
    </source>
</evidence>
<dbReference type="CDD" id="cd02064">
    <property type="entry name" value="FAD_synthetase_N"/>
    <property type="match status" value="1"/>
</dbReference>
<dbReference type="UniPathway" id="UPA00277">
    <property type="reaction ID" value="UER00407"/>
</dbReference>
<comment type="catalytic activity">
    <reaction evidence="11">
        <text>FMN + ATP + H(+) = FAD + diphosphate</text>
        <dbReference type="Rhea" id="RHEA:17237"/>
        <dbReference type="ChEBI" id="CHEBI:15378"/>
        <dbReference type="ChEBI" id="CHEBI:30616"/>
        <dbReference type="ChEBI" id="CHEBI:33019"/>
        <dbReference type="ChEBI" id="CHEBI:57692"/>
        <dbReference type="ChEBI" id="CHEBI:58210"/>
        <dbReference type="EC" id="2.7.7.2"/>
    </reaction>
</comment>
<dbReference type="EMBL" id="QJJQ01000016">
    <property type="protein sequence ID" value="PXW83428.1"/>
    <property type="molecule type" value="Genomic_DNA"/>
</dbReference>
<keyword evidence="5" id="KW-0288">FMN</keyword>
<dbReference type="GO" id="GO:0003919">
    <property type="term" value="F:FMN adenylyltransferase activity"/>
    <property type="evidence" value="ECO:0007669"/>
    <property type="project" value="UniProtKB-EC"/>
</dbReference>
<sequence length="276" mass="31543">MKTIVLDFPFKKGNITPSVIALGCFDGIHLAHEKLINTTIRLANEKGINSAVMTFDPHPKEIIFDRKIDQLMPFKEKQKKLDQLGIDTLYVIRFNKAVSKLPPKLFVQEFLVQLKARHIVVGYDFNYGFKAEGNVNTLLLHGNFTFNLTVISELKKEGEKIGSTQIRKLVKDGLVDQIPSFLGNYYETRVFIRRHKVNSALFEVVPFNDYQVPLQGDYLVKVNIEETNYRGIVSRTSNLNTLILKMDGFIGELPKDLTISWLQQIENEETPSLVVN</sequence>
<dbReference type="RefSeq" id="WP_110396947.1">
    <property type="nucleotide sequence ID" value="NZ_JBHUHB010000001.1"/>
</dbReference>
<keyword evidence="9" id="KW-0274">FAD</keyword>
<dbReference type="AlphaFoldDB" id="A0A2V3VRU2"/>
<dbReference type="InterPro" id="IPR015864">
    <property type="entry name" value="FAD_synthase"/>
</dbReference>
<evidence type="ECO:0000256" key="5">
    <source>
        <dbReference type="ARBA" id="ARBA00022643"/>
    </source>
</evidence>
<keyword evidence="8" id="KW-0547">Nucleotide-binding</keyword>
<keyword evidence="13" id="KW-0418">Kinase</keyword>
<accession>A0A2V3VRU2</accession>
<dbReference type="OrthoDB" id="9803667at2"/>
<comment type="caution">
    <text evidence="13">The sequence shown here is derived from an EMBL/GenBank/DDBJ whole genome shotgun (WGS) entry which is preliminary data.</text>
</comment>
<evidence type="ECO:0000313" key="14">
    <source>
        <dbReference type="Proteomes" id="UP000247978"/>
    </source>
</evidence>
<evidence type="ECO:0000256" key="4">
    <source>
        <dbReference type="ARBA" id="ARBA00022630"/>
    </source>
</evidence>
<dbReference type="PANTHER" id="PTHR22749">
    <property type="entry name" value="RIBOFLAVIN KINASE/FMN ADENYLYLTRANSFERASE"/>
    <property type="match status" value="1"/>
</dbReference>
<gene>
    <name evidence="13" type="ORF">DFR56_116107</name>
</gene>
<keyword evidence="7 13" id="KW-0548">Nucleotidyltransferase</keyword>
<evidence type="ECO:0000256" key="10">
    <source>
        <dbReference type="ARBA" id="ARBA00022840"/>
    </source>
</evidence>
<proteinExistence type="inferred from homology"/>
<dbReference type="Proteomes" id="UP000247978">
    <property type="component" value="Unassembled WGS sequence"/>
</dbReference>
<feature type="domain" description="FAD synthetase" evidence="12">
    <location>
        <begin position="16"/>
        <end position="164"/>
    </location>
</feature>
<evidence type="ECO:0000256" key="6">
    <source>
        <dbReference type="ARBA" id="ARBA00022679"/>
    </source>
</evidence>
<evidence type="ECO:0000256" key="1">
    <source>
        <dbReference type="ARBA" id="ARBA00004726"/>
    </source>
</evidence>
<evidence type="ECO:0000256" key="7">
    <source>
        <dbReference type="ARBA" id="ARBA00022695"/>
    </source>
</evidence>
<keyword evidence="6 13" id="KW-0808">Transferase</keyword>
<dbReference type="GO" id="GO:0009398">
    <property type="term" value="P:FMN biosynthetic process"/>
    <property type="evidence" value="ECO:0007669"/>
    <property type="project" value="TreeGrafter"/>
</dbReference>
<name>A0A2V3VRU2_9BACI</name>
<dbReference type="Pfam" id="PF06574">
    <property type="entry name" value="FAD_syn"/>
    <property type="match status" value="1"/>
</dbReference>
<evidence type="ECO:0000256" key="3">
    <source>
        <dbReference type="ARBA" id="ARBA00012393"/>
    </source>
</evidence>
<dbReference type="PROSITE" id="PS51257">
    <property type="entry name" value="PROKAR_LIPOPROTEIN"/>
    <property type="match status" value="1"/>
</dbReference>
<dbReference type="InterPro" id="IPR014729">
    <property type="entry name" value="Rossmann-like_a/b/a_fold"/>
</dbReference>
<dbReference type="GO" id="GO:0009231">
    <property type="term" value="P:riboflavin biosynthetic process"/>
    <property type="evidence" value="ECO:0007669"/>
    <property type="project" value="InterPro"/>
</dbReference>
<dbReference type="GO" id="GO:0006747">
    <property type="term" value="P:FAD biosynthetic process"/>
    <property type="evidence" value="ECO:0007669"/>
    <property type="project" value="UniProtKB-UniPathway"/>
</dbReference>
<keyword evidence="10" id="KW-0067">ATP-binding</keyword>
<dbReference type="Gene3D" id="3.40.50.620">
    <property type="entry name" value="HUPs"/>
    <property type="match status" value="1"/>
</dbReference>
<evidence type="ECO:0000259" key="12">
    <source>
        <dbReference type="Pfam" id="PF06574"/>
    </source>
</evidence>
<comment type="pathway">
    <text evidence="1">Cofactor biosynthesis; FAD biosynthesis; FAD from FMN: step 1/1.</text>
</comment>
<dbReference type="SUPFAM" id="SSF52374">
    <property type="entry name" value="Nucleotidylyl transferase"/>
    <property type="match status" value="1"/>
</dbReference>
<dbReference type="GO" id="GO:0005524">
    <property type="term" value="F:ATP binding"/>
    <property type="evidence" value="ECO:0007669"/>
    <property type="project" value="UniProtKB-KW"/>
</dbReference>
<dbReference type="PANTHER" id="PTHR22749:SF6">
    <property type="entry name" value="RIBOFLAVIN KINASE"/>
    <property type="match status" value="1"/>
</dbReference>
<evidence type="ECO:0000256" key="9">
    <source>
        <dbReference type="ARBA" id="ARBA00022827"/>
    </source>
</evidence>
<organism evidence="13 14">
    <name type="scientific">Pseudogracilibacillus auburnensis</name>
    <dbReference type="NCBI Taxonomy" id="1494959"/>
    <lineage>
        <taxon>Bacteria</taxon>
        <taxon>Bacillati</taxon>
        <taxon>Bacillota</taxon>
        <taxon>Bacilli</taxon>
        <taxon>Bacillales</taxon>
        <taxon>Bacillaceae</taxon>
        <taxon>Pseudogracilibacillus</taxon>
    </lineage>
</organism>
<evidence type="ECO:0000256" key="2">
    <source>
        <dbReference type="ARBA" id="ARBA00010214"/>
    </source>
</evidence>
<keyword evidence="4" id="KW-0285">Flavoprotein</keyword>